<feature type="compositionally biased region" description="Low complexity" evidence="1">
    <location>
        <begin position="93"/>
        <end position="103"/>
    </location>
</feature>
<evidence type="ECO:0000313" key="2">
    <source>
        <dbReference type="EMBL" id="PIR92425.1"/>
    </source>
</evidence>
<reference evidence="3" key="1">
    <citation type="submission" date="2017-09" db="EMBL/GenBank/DDBJ databases">
        <title>Depth-based differentiation of microbial function through sediment-hosted aquifers and enrichment of novel symbionts in the deep terrestrial subsurface.</title>
        <authorList>
            <person name="Probst A.J."/>
            <person name="Ladd B."/>
            <person name="Jarett J.K."/>
            <person name="Geller-Mcgrath D.E."/>
            <person name="Sieber C.M.K."/>
            <person name="Emerson J.B."/>
            <person name="Anantharaman K."/>
            <person name="Thomas B.C."/>
            <person name="Malmstrom R."/>
            <person name="Stieglmeier M."/>
            <person name="Klingl A."/>
            <person name="Woyke T."/>
            <person name="Ryan C.M."/>
            <person name="Banfield J.F."/>
        </authorList>
    </citation>
    <scope>NUCLEOTIDE SEQUENCE [LARGE SCALE GENOMIC DNA]</scope>
</reference>
<feature type="region of interest" description="Disordered" evidence="1">
    <location>
        <begin position="73"/>
        <end position="108"/>
    </location>
</feature>
<organism evidence="2 3">
    <name type="scientific">Candidatus Falkowbacteria bacterium CG10_big_fil_rev_8_21_14_0_10_44_15</name>
    <dbReference type="NCBI Taxonomy" id="1974569"/>
    <lineage>
        <taxon>Bacteria</taxon>
        <taxon>Candidatus Falkowiibacteriota</taxon>
    </lineage>
</organism>
<dbReference type="AlphaFoldDB" id="A0A2H0V037"/>
<evidence type="ECO:0000313" key="3">
    <source>
        <dbReference type="Proteomes" id="UP000228510"/>
    </source>
</evidence>
<feature type="compositionally biased region" description="Polar residues" evidence="1">
    <location>
        <begin position="73"/>
        <end position="83"/>
    </location>
</feature>
<accession>A0A2H0V037</accession>
<name>A0A2H0V037_9BACT</name>
<proteinExistence type="predicted"/>
<dbReference type="EMBL" id="PFAT01000025">
    <property type="protein sequence ID" value="PIR92425.1"/>
    <property type="molecule type" value="Genomic_DNA"/>
</dbReference>
<dbReference type="Proteomes" id="UP000228510">
    <property type="component" value="Unassembled WGS sequence"/>
</dbReference>
<evidence type="ECO:0000256" key="1">
    <source>
        <dbReference type="SAM" id="MobiDB-lite"/>
    </source>
</evidence>
<sequence>MRKEIFIFIFTFVLIGAGLLASPTVFAVGGGGGGSVPSCNADNWDCTGWSQCGSNGTQTRICSLTYDCPTVSTPKPSESQSCTPPAPKPSAKPQPQQTEPKTPSCTKDTWTCSTWSQSCDIYGREQRTCQLSFDCPNIETPPPPESQACEKLQCGNKSTLRDRVSCRLNLAPAGAARDLEIQYLPEACRVKTGAEQKECVGRYKSFQPCWNAKEGDERFSCARNVLKLGPLVSDEVKTCQGKKGRDQVACKIALKEKVLYMIAFRFYDLETRAEELGNRGADLNAIADFETIVELKKQAFDKASINAERRQIILDVRKAWQEFISKVKDQIK</sequence>
<comment type="caution">
    <text evidence="2">The sequence shown here is derived from an EMBL/GenBank/DDBJ whole genome shotgun (WGS) entry which is preliminary data.</text>
</comment>
<gene>
    <name evidence="2" type="ORF">COU01_01800</name>
</gene>
<protein>
    <submittedName>
        <fullName evidence="2">Uncharacterized protein</fullName>
    </submittedName>
</protein>